<keyword evidence="2" id="KW-1185">Reference proteome</keyword>
<reference evidence="1" key="1">
    <citation type="submission" date="2019-04" db="EMBL/GenBank/DDBJ databases">
        <title>Genome assembly of Zosterops borbonicus 15179.</title>
        <authorList>
            <person name="Leroy T."/>
            <person name="Anselmetti Y."/>
            <person name="Tilak M.-K."/>
            <person name="Nabholz B."/>
        </authorList>
    </citation>
    <scope>NUCLEOTIDE SEQUENCE</scope>
    <source>
        <strain evidence="1">HGM_15179</strain>
        <tissue evidence="1">Muscle</tissue>
    </source>
</reference>
<accession>A0A8K1LP81</accession>
<dbReference type="OrthoDB" id="10045727at2759"/>
<dbReference type="EMBL" id="SWJQ01000138">
    <property type="protein sequence ID" value="TRZ20866.1"/>
    <property type="molecule type" value="Genomic_DNA"/>
</dbReference>
<name>A0A8K1LP81_9PASS</name>
<proteinExistence type="predicted"/>
<evidence type="ECO:0000313" key="1">
    <source>
        <dbReference type="EMBL" id="TRZ20866.1"/>
    </source>
</evidence>
<dbReference type="Proteomes" id="UP000796761">
    <property type="component" value="Unassembled WGS sequence"/>
</dbReference>
<evidence type="ECO:0000313" key="2">
    <source>
        <dbReference type="Proteomes" id="UP000796761"/>
    </source>
</evidence>
<organism evidence="1 2">
    <name type="scientific">Zosterops borbonicus</name>
    <dbReference type="NCBI Taxonomy" id="364589"/>
    <lineage>
        <taxon>Eukaryota</taxon>
        <taxon>Metazoa</taxon>
        <taxon>Chordata</taxon>
        <taxon>Craniata</taxon>
        <taxon>Vertebrata</taxon>
        <taxon>Euteleostomi</taxon>
        <taxon>Archelosauria</taxon>
        <taxon>Archosauria</taxon>
        <taxon>Dinosauria</taxon>
        <taxon>Saurischia</taxon>
        <taxon>Theropoda</taxon>
        <taxon>Coelurosauria</taxon>
        <taxon>Aves</taxon>
        <taxon>Neognathae</taxon>
        <taxon>Neoaves</taxon>
        <taxon>Telluraves</taxon>
        <taxon>Australaves</taxon>
        <taxon>Passeriformes</taxon>
        <taxon>Sylvioidea</taxon>
        <taxon>Zosteropidae</taxon>
        <taxon>Zosterops</taxon>
    </lineage>
</organism>
<comment type="caution">
    <text evidence="1">The sequence shown here is derived from an EMBL/GenBank/DDBJ whole genome shotgun (WGS) entry which is preliminary data.</text>
</comment>
<gene>
    <name evidence="1" type="ORF">HGM15179_006344</name>
</gene>
<dbReference type="AlphaFoldDB" id="A0A8K1LP81"/>
<protein>
    <submittedName>
        <fullName evidence="1">Uncharacterized protein</fullName>
    </submittedName>
</protein>
<sequence>MKGSWKGLTNFTPPGLGKRSVVNREKRWLDKIQLIFAKDGETLTLECHVSKETGCFAMHNFNKGDFKTEKPTHTEDYCYTKSFSLSNTAQKRGRYVVFAEPTAEKMKTMLASHTFVVDNSYFPSQA</sequence>